<dbReference type="InterPro" id="IPR011268">
    <property type="entry name" value="Purine_phosphorylase"/>
</dbReference>
<feature type="domain" description="Nucleoside phosphorylase" evidence="9">
    <location>
        <begin position="13"/>
        <end position="67"/>
    </location>
</feature>
<keyword evidence="6" id="KW-0808">Transferase</keyword>
<gene>
    <name evidence="10" type="ORF">G6Y24_16395</name>
</gene>
<sequence length="70" mass="7462">GSRGLGDVYKIQVPEVIVAAHSGLKVLGISCITNLAAGMQANLSHEEVVETTQRVKQSFKALVKETLTLL</sequence>
<dbReference type="GO" id="GO:0005737">
    <property type="term" value="C:cytoplasm"/>
    <property type="evidence" value="ECO:0007669"/>
    <property type="project" value="TreeGrafter"/>
</dbReference>
<comment type="caution">
    <text evidence="10">The sequence shown here is derived from an EMBL/GenBank/DDBJ whole genome shotgun (WGS) entry which is preliminary data.</text>
</comment>
<dbReference type="EC" id="2.4.2.1" evidence="4"/>
<dbReference type="Proteomes" id="UP000473113">
    <property type="component" value="Unassembled WGS sequence"/>
</dbReference>
<evidence type="ECO:0000313" key="11">
    <source>
        <dbReference type="Proteomes" id="UP000473113"/>
    </source>
</evidence>
<evidence type="ECO:0000256" key="6">
    <source>
        <dbReference type="ARBA" id="ARBA00022679"/>
    </source>
</evidence>
<reference evidence="10 11" key="1">
    <citation type="submission" date="2020-02" db="EMBL/GenBank/DDBJ databases">
        <title>Detection of Heterogeneous Vancomycin Intermediate Resistance in Methicillin Resistant Staphylococcus aureus Isolates from Latin-America.</title>
        <authorList>
            <person name="Castro-Cardozo B."/>
            <person name="Berrio M."/>
            <person name="Vargas M.L."/>
            <person name="Carvajal L.P."/>
            <person name="Millan L.V."/>
            <person name="Rios R."/>
            <person name="Hernandez A."/>
            <person name="Rincon S.L."/>
            <person name="Cubides P."/>
            <person name="Forero E."/>
            <person name="Dinh A."/>
            <person name="Seas C."/>
            <person name="Munita J.M."/>
            <person name="Arias C.A."/>
            <person name="Reyes J."/>
            <person name="Diaz L."/>
        </authorList>
    </citation>
    <scope>NUCLEOTIDE SEQUENCE [LARGE SCALE GENOMIC DNA]</scope>
    <source>
        <strain evidence="10 11">UG255</strain>
    </source>
</reference>
<comment type="catalytic activity">
    <reaction evidence="8">
        <text>a purine 2'-deoxy-D-ribonucleoside + phosphate = a purine nucleobase + 2-deoxy-alpha-D-ribose 1-phosphate</text>
        <dbReference type="Rhea" id="RHEA:36431"/>
        <dbReference type="ChEBI" id="CHEBI:26386"/>
        <dbReference type="ChEBI" id="CHEBI:43474"/>
        <dbReference type="ChEBI" id="CHEBI:57259"/>
        <dbReference type="ChEBI" id="CHEBI:142361"/>
        <dbReference type="EC" id="2.4.2.1"/>
    </reaction>
</comment>
<dbReference type="EMBL" id="JAALTR010000466">
    <property type="protein sequence ID" value="NGW69022.1"/>
    <property type="molecule type" value="Genomic_DNA"/>
</dbReference>
<dbReference type="GO" id="GO:0009116">
    <property type="term" value="P:nucleoside metabolic process"/>
    <property type="evidence" value="ECO:0007669"/>
    <property type="project" value="InterPro"/>
</dbReference>
<dbReference type="Pfam" id="PF01048">
    <property type="entry name" value="PNP_UDP_1"/>
    <property type="match status" value="1"/>
</dbReference>
<evidence type="ECO:0000256" key="3">
    <source>
        <dbReference type="ARBA" id="ARBA00006751"/>
    </source>
</evidence>
<comment type="similarity">
    <text evidence="3">Belongs to the PNP/MTAP phosphorylase family.</text>
</comment>
<evidence type="ECO:0000256" key="1">
    <source>
        <dbReference type="ARBA" id="ARBA00002678"/>
    </source>
</evidence>
<organism evidence="10 11">
    <name type="scientific">Staphylococcus aureus</name>
    <dbReference type="NCBI Taxonomy" id="1280"/>
    <lineage>
        <taxon>Bacteria</taxon>
        <taxon>Bacillati</taxon>
        <taxon>Bacillota</taxon>
        <taxon>Bacilli</taxon>
        <taxon>Bacillales</taxon>
        <taxon>Staphylococcaceae</taxon>
        <taxon>Staphylococcus</taxon>
    </lineage>
</organism>
<evidence type="ECO:0000256" key="5">
    <source>
        <dbReference type="ARBA" id="ARBA00022676"/>
    </source>
</evidence>
<comment type="pathway">
    <text evidence="2">Purine metabolism; purine nucleoside salvage.</text>
</comment>
<evidence type="ECO:0000259" key="9">
    <source>
        <dbReference type="Pfam" id="PF01048"/>
    </source>
</evidence>
<dbReference type="AlphaFoldDB" id="A0A6M1XW13"/>
<dbReference type="Gene3D" id="3.40.50.1580">
    <property type="entry name" value="Nucleoside phosphorylase domain"/>
    <property type="match status" value="1"/>
</dbReference>
<dbReference type="UniPathway" id="UPA00606"/>
<evidence type="ECO:0000313" key="10">
    <source>
        <dbReference type="EMBL" id="NGW69022.1"/>
    </source>
</evidence>
<dbReference type="InterPro" id="IPR035994">
    <property type="entry name" value="Nucleoside_phosphorylase_sf"/>
</dbReference>
<protein>
    <recommendedName>
        <fullName evidence="4">purine-nucleoside phosphorylase</fullName>
        <ecNumber evidence="4">2.4.2.1</ecNumber>
    </recommendedName>
    <alternativeName>
        <fullName evidence="7">Inosine-guanosine phosphorylase</fullName>
    </alternativeName>
</protein>
<keyword evidence="5" id="KW-0328">Glycosyltransferase</keyword>
<dbReference type="GO" id="GO:0004731">
    <property type="term" value="F:purine-nucleoside phosphorylase activity"/>
    <property type="evidence" value="ECO:0007669"/>
    <property type="project" value="UniProtKB-EC"/>
</dbReference>
<evidence type="ECO:0000256" key="8">
    <source>
        <dbReference type="ARBA" id="ARBA00048556"/>
    </source>
</evidence>
<evidence type="ECO:0000256" key="4">
    <source>
        <dbReference type="ARBA" id="ARBA00011886"/>
    </source>
</evidence>
<name>A0A6M1XW13_STAAU</name>
<comment type="function">
    <text evidence="1">The purine nucleoside phosphorylases catalyze the phosphorolytic breakdown of the N-glycosidic bond in the beta-(deoxy)ribonucleoside molecules, with the formation of the corresponding free purine bases and pentose-1-phosphate. Cleaves guanosine, inosine, 2'-deoxyguanosine and 2'-deoxyinosine.</text>
</comment>
<evidence type="ECO:0000256" key="2">
    <source>
        <dbReference type="ARBA" id="ARBA00005058"/>
    </source>
</evidence>
<dbReference type="PANTHER" id="PTHR11904:SF9">
    <property type="entry name" value="PURINE NUCLEOSIDE PHOSPHORYLASE-RELATED"/>
    <property type="match status" value="1"/>
</dbReference>
<accession>A0A6M1XW13</accession>
<evidence type="ECO:0000256" key="7">
    <source>
        <dbReference type="ARBA" id="ARBA00031036"/>
    </source>
</evidence>
<dbReference type="SUPFAM" id="SSF53167">
    <property type="entry name" value="Purine and uridine phosphorylases"/>
    <property type="match status" value="1"/>
</dbReference>
<feature type="non-terminal residue" evidence="10">
    <location>
        <position position="1"/>
    </location>
</feature>
<dbReference type="PANTHER" id="PTHR11904">
    <property type="entry name" value="METHYLTHIOADENOSINE/PURINE NUCLEOSIDE PHOSPHORYLASE"/>
    <property type="match status" value="1"/>
</dbReference>
<dbReference type="InterPro" id="IPR000845">
    <property type="entry name" value="Nucleoside_phosphorylase_d"/>
</dbReference>
<proteinExistence type="inferred from homology"/>